<dbReference type="InterPro" id="IPR036390">
    <property type="entry name" value="WH_DNA-bd_sf"/>
</dbReference>
<feature type="region of interest" description="Disordered" evidence="1">
    <location>
        <begin position="155"/>
        <end position="178"/>
    </location>
</feature>
<keyword evidence="4" id="KW-1185">Reference proteome</keyword>
<evidence type="ECO:0000313" key="3">
    <source>
        <dbReference type="EMBL" id="QDZ14415.1"/>
    </source>
</evidence>
<dbReference type="PROSITE" id="PS50995">
    <property type="entry name" value="HTH_MARR_2"/>
    <property type="match status" value="1"/>
</dbReference>
<name>A0A5B8M3R2_9MICO</name>
<dbReference type="InterPro" id="IPR000835">
    <property type="entry name" value="HTH_MarR-typ"/>
</dbReference>
<accession>A0A5B8M3R2</accession>
<dbReference type="EMBL" id="CP042305">
    <property type="protein sequence ID" value="QDZ14415.1"/>
    <property type="molecule type" value="Genomic_DNA"/>
</dbReference>
<dbReference type="OrthoDB" id="4462574at2"/>
<proteinExistence type="predicted"/>
<feature type="compositionally biased region" description="Basic and acidic residues" evidence="1">
    <location>
        <begin position="167"/>
        <end position="178"/>
    </location>
</feature>
<feature type="domain" description="HTH marR-type" evidence="2">
    <location>
        <begin position="21"/>
        <end position="152"/>
    </location>
</feature>
<dbReference type="PRINTS" id="PR00598">
    <property type="entry name" value="HTHMARR"/>
</dbReference>
<protein>
    <submittedName>
        <fullName evidence="3">Winged helix-turn-helix transcriptional regulator</fullName>
    </submittedName>
</protein>
<dbReference type="SUPFAM" id="SSF46785">
    <property type="entry name" value="Winged helix' DNA-binding domain"/>
    <property type="match status" value="1"/>
</dbReference>
<dbReference type="GO" id="GO:0003700">
    <property type="term" value="F:DNA-binding transcription factor activity"/>
    <property type="evidence" value="ECO:0007669"/>
    <property type="project" value="InterPro"/>
</dbReference>
<dbReference type="PANTHER" id="PTHR33164">
    <property type="entry name" value="TRANSCRIPTIONAL REGULATOR, MARR FAMILY"/>
    <property type="match status" value="1"/>
</dbReference>
<dbReference type="Pfam" id="PF01047">
    <property type="entry name" value="MarR"/>
    <property type="match status" value="1"/>
</dbReference>
<dbReference type="Gene3D" id="1.10.10.10">
    <property type="entry name" value="Winged helix-like DNA-binding domain superfamily/Winged helix DNA-binding domain"/>
    <property type="match status" value="1"/>
</dbReference>
<dbReference type="SMART" id="SM00347">
    <property type="entry name" value="HTH_MARR"/>
    <property type="match status" value="1"/>
</dbReference>
<sequence length="178" mass="19707">MSNDFSSKGTITLGGMSFTGERALGMTLWETTQVVNRAFERMLAEVDGNRAVWFILLALGRRSHATQRELAATVGITEATLTHHLTALERRGWVTRTRDDRDRRVQRLEFTVEGQAAFERMLAAAIRFDRLLTSAVGEDLDTFFSALSRLASVADDRGEGPLPPLAELRRDAGDDAPA</sequence>
<gene>
    <name evidence="3" type="ORF">FPZ11_06235</name>
</gene>
<evidence type="ECO:0000313" key="4">
    <source>
        <dbReference type="Proteomes" id="UP000320216"/>
    </source>
</evidence>
<organism evidence="3 4">
    <name type="scientific">Humibacter ginsenosidimutans</name>
    <dbReference type="NCBI Taxonomy" id="2599293"/>
    <lineage>
        <taxon>Bacteria</taxon>
        <taxon>Bacillati</taxon>
        <taxon>Actinomycetota</taxon>
        <taxon>Actinomycetes</taxon>
        <taxon>Micrococcales</taxon>
        <taxon>Microbacteriaceae</taxon>
        <taxon>Humibacter</taxon>
    </lineage>
</organism>
<dbReference type="Proteomes" id="UP000320216">
    <property type="component" value="Chromosome"/>
</dbReference>
<dbReference type="KEGG" id="huw:FPZ11_06235"/>
<dbReference type="InterPro" id="IPR036388">
    <property type="entry name" value="WH-like_DNA-bd_sf"/>
</dbReference>
<evidence type="ECO:0000259" key="2">
    <source>
        <dbReference type="PROSITE" id="PS50995"/>
    </source>
</evidence>
<dbReference type="GO" id="GO:0006950">
    <property type="term" value="P:response to stress"/>
    <property type="evidence" value="ECO:0007669"/>
    <property type="project" value="TreeGrafter"/>
</dbReference>
<dbReference type="PANTHER" id="PTHR33164:SF43">
    <property type="entry name" value="HTH-TYPE TRANSCRIPTIONAL REPRESSOR YETL"/>
    <property type="match status" value="1"/>
</dbReference>
<dbReference type="InterPro" id="IPR039422">
    <property type="entry name" value="MarR/SlyA-like"/>
</dbReference>
<reference evidence="3 4" key="1">
    <citation type="submission" date="2019-07" db="EMBL/GenBank/DDBJ databases">
        <title>Full genome sequence of Humibacter sp. WJ7-1.</title>
        <authorList>
            <person name="Im W.-T."/>
        </authorList>
    </citation>
    <scope>NUCLEOTIDE SEQUENCE [LARGE SCALE GENOMIC DNA]</scope>
    <source>
        <strain evidence="3 4">WJ7-1</strain>
    </source>
</reference>
<evidence type="ECO:0000256" key="1">
    <source>
        <dbReference type="SAM" id="MobiDB-lite"/>
    </source>
</evidence>
<dbReference type="AlphaFoldDB" id="A0A5B8M3R2"/>